<feature type="chain" id="PRO_5034225921" description="ABCA1 protein" evidence="1">
    <location>
        <begin position="21"/>
        <end position="131"/>
    </location>
</feature>
<dbReference type="Proteomes" id="UP000694393">
    <property type="component" value="Unplaced"/>
</dbReference>
<evidence type="ECO:0000313" key="3">
    <source>
        <dbReference type="Proteomes" id="UP000694393"/>
    </source>
</evidence>
<evidence type="ECO:0008006" key="4">
    <source>
        <dbReference type="Google" id="ProtNLM"/>
    </source>
</evidence>
<keyword evidence="1" id="KW-0732">Signal</keyword>
<reference evidence="2" key="2">
    <citation type="submission" date="2025-09" db="UniProtKB">
        <authorList>
            <consortium name="Ensembl"/>
        </authorList>
    </citation>
    <scope>IDENTIFICATION</scope>
</reference>
<dbReference type="AlphaFoldDB" id="A0A8C8RMT1"/>
<feature type="signal peptide" evidence="1">
    <location>
        <begin position="1"/>
        <end position="20"/>
    </location>
</feature>
<keyword evidence="3" id="KW-1185">Reference proteome</keyword>
<proteinExistence type="predicted"/>
<accession>A0A8C8RMT1</accession>
<dbReference type="Ensembl" id="ENSPCET00000007379.1">
    <property type="protein sequence ID" value="ENSPCEP00000007127.1"/>
    <property type="gene ID" value="ENSPCEG00000005728.1"/>
</dbReference>
<reference evidence="2" key="1">
    <citation type="submission" date="2025-08" db="UniProtKB">
        <authorList>
            <consortium name="Ensembl"/>
        </authorList>
    </citation>
    <scope>IDENTIFICATION</scope>
</reference>
<protein>
    <recommendedName>
        <fullName evidence="4">ABCA1 protein</fullName>
    </recommendedName>
</protein>
<evidence type="ECO:0000313" key="2">
    <source>
        <dbReference type="Ensembl" id="ENSPCEP00000007127.1"/>
    </source>
</evidence>
<name>A0A8C8RMT1_9SAUR</name>
<evidence type="ECO:0000256" key="1">
    <source>
        <dbReference type="SAM" id="SignalP"/>
    </source>
</evidence>
<sequence>IIELLWPLFLFFILISVRQSHPPFEQHQCHFPNKALPSAGTLSWIQGIICNVNNPCFQYPTAGETPGLVGNFNQSIISRLFADAGKVLLHANSKQTLSSFGQLLPALRRLWGNGTPWMGKGSSHVALAARR</sequence>
<organism evidence="2 3">
    <name type="scientific">Pelusios castaneus</name>
    <name type="common">West African mud turtle</name>
    <dbReference type="NCBI Taxonomy" id="367368"/>
    <lineage>
        <taxon>Eukaryota</taxon>
        <taxon>Metazoa</taxon>
        <taxon>Chordata</taxon>
        <taxon>Craniata</taxon>
        <taxon>Vertebrata</taxon>
        <taxon>Euteleostomi</taxon>
        <taxon>Archelosauria</taxon>
        <taxon>Testudinata</taxon>
        <taxon>Testudines</taxon>
        <taxon>Pleurodira</taxon>
        <taxon>Pelomedusidae</taxon>
        <taxon>Pelusios</taxon>
    </lineage>
</organism>